<proteinExistence type="inferred from homology"/>
<feature type="compositionally biased region" description="Low complexity" evidence="5">
    <location>
        <begin position="305"/>
        <end position="319"/>
    </location>
</feature>
<dbReference type="AlphaFoldDB" id="A0A1Y1IJ48"/>
<dbReference type="STRING" id="105231.A0A1Y1IJ48"/>
<keyword evidence="8" id="KW-1185">Reference proteome</keyword>
<dbReference type="EMBL" id="DF237649">
    <property type="protein sequence ID" value="GAQ90905.1"/>
    <property type="molecule type" value="Genomic_DNA"/>
</dbReference>
<evidence type="ECO:0000313" key="8">
    <source>
        <dbReference type="Proteomes" id="UP000054558"/>
    </source>
</evidence>
<dbReference type="GO" id="GO:0016567">
    <property type="term" value="P:protein ubiquitination"/>
    <property type="evidence" value="ECO:0000318"/>
    <property type="project" value="GO_Central"/>
</dbReference>
<dbReference type="PROSITE" id="PS50082">
    <property type="entry name" value="WD_REPEATS_2"/>
    <property type="match status" value="1"/>
</dbReference>
<dbReference type="Gene3D" id="2.130.10.10">
    <property type="entry name" value="YVTN repeat-like/Quinoprotein amine dehydrogenase"/>
    <property type="match status" value="1"/>
</dbReference>
<dbReference type="InterPro" id="IPR036322">
    <property type="entry name" value="WD40_repeat_dom_sf"/>
</dbReference>
<dbReference type="InterPro" id="IPR001680">
    <property type="entry name" value="WD40_rpt"/>
</dbReference>
<reference evidence="7 8" key="1">
    <citation type="journal article" date="2014" name="Nat. Commun.">
        <title>Klebsormidium flaccidum genome reveals primary factors for plant terrestrial adaptation.</title>
        <authorList>
            <person name="Hori K."/>
            <person name="Maruyama F."/>
            <person name="Fujisawa T."/>
            <person name="Togashi T."/>
            <person name="Yamamoto N."/>
            <person name="Seo M."/>
            <person name="Sato S."/>
            <person name="Yamada T."/>
            <person name="Mori H."/>
            <person name="Tajima N."/>
            <person name="Moriyama T."/>
            <person name="Ikeuchi M."/>
            <person name="Watanabe M."/>
            <person name="Wada H."/>
            <person name="Kobayashi K."/>
            <person name="Saito M."/>
            <person name="Masuda T."/>
            <person name="Sasaki-Sekimoto Y."/>
            <person name="Mashiguchi K."/>
            <person name="Awai K."/>
            <person name="Shimojima M."/>
            <person name="Masuda S."/>
            <person name="Iwai M."/>
            <person name="Nobusawa T."/>
            <person name="Narise T."/>
            <person name="Kondo S."/>
            <person name="Saito H."/>
            <person name="Sato R."/>
            <person name="Murakawa M."/>
            <person name="Ihara Y."/>
            <person name="Oshima-Yamada Y."/>
            <person name="Ohtaka K."/>
            <person name="Satoh M."/>
            <person name="Sonobe K."/>
            <person name="Ishii M."/>
            <person name="Ohtani R."/>
            <person name="Kanamori-Sato M."/>
            <person name="Honoki R."/>
            <person name="Miyazaki D."/>
            <person name="Mochizuki H."/>
            <person name="Umetsu J."/>
            <person name="Higashi K."/>
            <person name="Shibata D."/>
            <person name="Kamiya Y."/>
            <person name="Sato N."/>
            <person name="Nakamura Y."/>
            <person name="Tabata S."/>
            <person name="Ida S."/>
            <person name="Kurokawa K."/>
            <person name="Ohta H."/>
        </authorList>
    </citation>
    <scope>NUCLEOTIDE SEQUENCE [LARGE SCALE GENOMIC DNA]</scope>
    <source>
        <strain evidence="7 8">NIES-2285</strain>
    </source>
</reference>
<dbReference type="Pfam" id="PF00400">
    <property type="entry name" value="WD40"/>
    <property type="match status" value="1"/>
</dbReference>
<dbReference type="PROSITE" id="PS50294">
    <property type="entry name" value="WD_REPEATS_REGION"/>
    <property type="match status" value="1"/>
</dbReference>
<dbReference type="Proteomes" id="UP000054558">
    <property type="component" value="Unassembled WGS sequence"/>
</dbReference>
<dbReference type="SUPFAM" id="SSF50978">
    <property type="entry name" value="WD40 repeat-like"/>
    <property type="match status" value="1"/>
</dbReference>
<feature type="region of interest" description="Disordered" evidence="5">
    <location>
        <begin position="305"/>
        <end position="336"/>
    </location>
</feature>
<evidence type="ECO:0000259" key="6">
    <source>
        <dbReference type="Pfam" id="PF23609"/>
    </source>
</evidence>
<dbReference type="InterPro" id="IPR059104">
    <property type="entry name" value="Beta-prop_EIPR1-like"/>
</dbReference>
<dbReference type="PROSITE" id="PS00678">
    <property type="entry name" value="WD_REPEATS_1"/>
    <property type="match status" value="1"/>
</dbReference>
<gene>
    <name evidence="7" type="ORF">KFL_007000040</name>
</gene>
<protein>
    <submittedName>
        <fullName evidence="7">Transducin family protein</fullName>
    </submittedName>
</protein>
<dbReference type="OMA" id="HQFLALH"/>
<feature type="compositionally biased region" description="Basic and acidic residues" evidence="5">
    <location>
        <begin position="327"/>
        <end position="336"/>
    </location>
</feature>
<dbReference type="InterPro" id="IPR019775">
    <property type="entry name" value="WD40_repeat_CS"/>
</dbReference>
<evidence type="ECO:0000256" key="1">
    <source>
        <dbReference type="ARBA" id="ARBA00005672"/>
    </source>
</evidence>
<feature type="domain" description="EIPR1-like beta-propeller" evidence="6">
    <location>
        <begin position="14"/>
        <end position="300"/>
    </location>
</feature>
<evidence type="ECO:0000256" key="3">
    <source>
        <dbReference type="ARBA" id="ARBA00022737"/>
    </source>
</evidence>
<sequence length="385" mass="42892">QTESNCIMASGNGSAPSYGVKYQSRCIAPQLGERERSRFLVGTLSLREENEIHHLHYSEGINEIVSEGVYHHPHEIWDLACSPFDARLFSTVYRHGEEYGASVWRLLPRGKINPGSSSPGPQGLQLDQVAELKGHSAPIKSVLWCPLSTKQNVLVSLDEETIRVYNLEDGKKTLEARSEAKAGDLQHIAGGSWDPHDSNSVAVASGMLVEIWDLRTMRRGQKIDQAHGMQVRDVDFNPKRQNTLLTAGDDSYIRFWDTRQIATPLLELQAHNHWIWRAKFNRVYDELVLSGGTDSACNLWHVPSVSSSKAGRSGSKGSANDLSGARTPREPHDGLAHTYTEHEDSIYGVAWSAKDPLLFASLSYDGRVIVDRVPDSVRRKLSNPY</sequence>
<evidence type="ECO:0000256" key="4">
    <source>
        <dbReference type="PROSITE-ProRule" id="PRU00221"/>
    </source>
</evidence>
<evidence type="ECO:0000256" key="5">
    <source>
        <dbReference type="SAM" id="MobiDB-lite"/>
    </source>
</evidence>
<keyword evidence="3" id="KW-0677">Repeat</keyword>
<dbReference type="PANTHER" id="PTHR14205:SF15">
    <property type="entry name" value="EARP AND GARP COMPLEX-INTERACTING PROTEIN 1"/>
    <property type="match status" value="1"/>
</dbReference>
<name>A0A1Y1IJ48_KLENI</name>
<accession>A0A1Y1IJ48</accession>
<dbReference type="Pfam" id="PF23609">
    <property type="entry name" value="Beta-prop_EIPR1"/>
    <property type="match status" value="1"/>
</dbReference>
<evidence type="ECO:0000313" key="7">
    <source>
        <dbReference type="EMBL" id="GAQ90905.1"/>
    </source>
</evidence>
<comment type="similarity">
    <text evidence="1">Belongs to the WD repeat EIPR1 family.</text>
</comment>
<dbReference type="InterPro" id="IPR015943">
    <property type="entry name" value="WD40/YVTN_repeat-like_dom_sf"/>
</dbReference>
<dbReference type="SMART" id="SM00320">
    <property type="entry name" value="WD40"/>
    <property type="match status" value="6"/>
</dbReference>
<organism evidence="7 8">
    <name type="scientific">Klebsormidium nitens</name>
    <name type="common">Green alga</name>
    <name type="synonym">Ulothrix nitens</name>
    <dbReference type="NCBI Taxonomy" id="105231"/>
    <lineage>
        <taxon>Eukaryota</taxon>
        <taxon>Viridiplantae</taxon>
        <taxon>Streptophyta</taxon>
        <taxon>Klebsormidiophyceae</taxon>
        <taxon>Klebsormidiales</taxon>
        <taxon>Klebsormidiaceae</taxon>
        <taxon>Klebsormidium</taxon>
    </lineage>
</organism>
<dbReference type="OrthoDB" id="196957at2759"/>
<feature type="repeat" description="WD" evidence="4">
    <location>
        <begin position="224"/>
        <end position="259"/>
    </location>
</feature>
<dbReference type="PANTHER" id="PTHR14205">
    <property type="entry name" value="WD-REPEAT PROTEIN"/>
    <property type="match status" value="1"/>
</dbReference>
<keyword evidence="2 4" id="KW-0853">WD repeat</keyword>
<feature type="non-terminal residue" evidence="7">
    <location>
        <position position="1"/>
    </location>
</feature>
<evidence type="ECO:0000256" key="2">
    <source>
        <dbReference type="ARBA" id="ARBA00022574"/>
    </source>
</evidence>
<dbReference type="InterPro" id="IPR040323">
    <property type="entry name" value="EIPR1"/>
</dbReference>